<feature type="compositionally biased region" description="Acidic residues" evidence="1">
    <location>
        <begin position="28"/>
        <end position="59"/>
    </location>
</feature>
<sequence>MRCSTALLDFVIDRESEYGNERRVDLYGEGEGEESEEESEEEEEERGGDEEEEVGDDIEANGGGRVEEEVQVQEEEVFVNGDLGTPAGNIH</sequence>
<accession>A0A0G4GNL6</accession>
<proteinExistence type="predicted"/>
<dbReference type="EMBL" id="CDMZ01001380">
    <property type="protein sequence ID" value="CEM31691.1"/>
    <property type="molecule type" value="Genomic_DNA"/>
</dbReference>
<organism evidence="2">
    <name type="scientific">Chromera velia CCMP2878</name>
    <dbReference type="NCBI Taxonomy" id="1169474"/>
    <lineage>
        <taxon>Eukaryota</taxon>
        <taxon>Sar</taxon>
        <taxon>Alveolata</taxon>
        <taxon>Colpodellida</taxon>
        <taxon>Chromeraceae</taxon>
        <taxon>Chromera</taxon>
    </lineage>
</organism>
<name>A0A0G4GNL6_9ALVE</name>
<gene>
    <name evidence="2" type="ORF">Cvel_4961</name>
</gene>
<protein>
    <submittedName>
        <fullName evidence="2">Uncharacterized protein</fullName>
    </submittedName>
</protein>
<dbReference type="VEuPathDB" id="CryptoDB:Cvel_4961"/>
<reference evidence="2" key="1">
    <citation type="submission" date="2014-11" db="EMBL/GenBank/DDBJ databases">
        <authorList>
            <person name="Otto D Thomas"/>
            <person name="Naeem Raeece"/>
        </authorList>
    </citation>
    <scope>NUCLEOTIDE SEQUENCE</scope>
</reference>
<feature type="region of interest" description="Disordered" evidence="1">
    <location>
        <begin position="18"/>
        <end position="91"/>
    </location>
</feature>
<evidence type="ECO:0000313" key="2">
    <source>
        <dbReference type="EMBL" id="CEM31691.1"/>
    </source>
</evidence>
<evidence type="ECO:0000256" key="1">
    <source>
        <dbReference type="SAM" id="MobiDB-lite"/>
    </source>
</evidence>
<dbReference type="AlphaFoldDB" id="A0A0G4GNL6"/>